<evidence type="ECO:0000256" key="4">
    <source>
        <dbReference type="ARBA" id="ARBA00022475"/>
    </source>
</evidence>
<gene>
    <name evidence="13" type="ORF">A7J50_2596</name>
</gene>
<feature type="domain" description="HAMP" evidence="12">
    <location>
        <begin position="159"/>
        <end position="211"/>
    </location>
</feature>
<dbReference type="CDD" id="cd00082">
    <property type="entry name" value="HisKA"/>
    <property type="match status" value="1"/>
</dbReference>
<dbReference type="InterPro" id="IPR036097">
    <property type="entry name" value="HisK_dim/P_sf"/>
</dbReference>
<dbReference type="EMBL" id="CP015600">
    <property type="protein sequence ID" value="ANF85995.1"/>
    <property type="molecule type" value="Genomic_DNA"/>
</dbReference>
<evidence type="ECO:0000313" key="14">
    <source>
        <dbReference type="Proteomes" id="UP000077829"/>
    </source>
</evidence>
<dbReference type="PATRIC" id="fig|219572.3.peg.2668"/>
<dbReference type="Gene3D" id="6.10.340.10">
    <property type="match status" value="1"/>
</dbReference>
<evidence type="ECO:0000259" key="11">
    <source>
        <dbReference type="PROSITE" id="PS50109"/>
    </source>
</evidence>
<dbReference type="InterPro" id="IPR003594">
    <property type="entry name" value="HATPase_dom"/>
</dbReference>
<evidence type="ECO:0000256" key="3">
    <source>
        <dbReference type="ARBA" id="ARBA00012438"/>
    </source>
</evidence>
<comment type="catalytic activity">
    <reaction evidence="1">
        <text>ATP + protein L-histidine = ADP + protein N-phospho-L-histidine.</text>
        <dbReference type="EC" id="2.7.13.3"/>
    </reaction>
</comment>
<dbReference type="GO" id="GO:0005524">
    <property type="term" value="F:ATP binding"/>
    <property type="evidence" value="ECO:0007669"/>
    <property type="project" value="UniProtKB-KW"/>
</dbReference>
<evidence type="ECO:0000256" key="8">
    <source>
        <dbReference type="ARBA" id="ARBA00022777"/>
    </source>
</evidence>
<dbReference type="InterPro" id="IPR005467">
    <property type="entry name" value="His_kinase_dom"/>
</dbReference>
<keyword evidence="10" id="KW-1133">Transmembrane helix</keyword>
<dbReference type="PANTHER" id="PTHR44936">
    <property type="entry name" value="SENSOR PROTEIN CREC"/>
    <property type="match status" value="1"/>
</dbReference>
<evidence type="ECO:0000259" key="12">
    <source>
        <dbReference type="PROSITE" id="PS50885"/>
    </source>
</evidence>
<dbReference type="Gene3D" id="3.30.565.10">
    <property type="entry name" value="Histidine kinase-like ATPase, C-terminal domain"/>
    <property type="match status" value="1"/>
</dbReference>
<evidence type="ECO:0000256" key="7">
    <source>
        <dbReference type="ARBA" id="ARBA00022741"/>
    </source>
</evidence>
<dbReference type="Pfam" id="PF02518">
    <property type="entry name" value="HATPase_c"/>
    <property type="match status" value="1"/>
</dbReference>
<dbReference type="Pfam" id="PF00512">
    <property type="entry name" value="HisKA"/>
    <property type="match status" value="1"/>
</dbReference>
<proteinExistence type="predicted"/>
<dbReference type="RefSeq" id="WP_064452152.1">
    <property type="nucleotide sequence ID" value="NZ_CP015600.1"/>
</dbReference>
<keyword evidence="7" id="KW-0547">Nucleotide-binding</keyword>
<accession>A0A172Z0D2</accession>
<dbReference type="InterPro" id="IPR003660">
    <property type="entry name" value="HAMP_dom"/>
</dbReference>
<evidence type="ECO:0000256" key="1">
    <source>
        <dbReference type="ARBA" id="ARBA00000085"/>
    </source>
</evidence>
<dbReference type="AlphaFoldDB" id="A0A172Z0D2"/>
<dbReference type="SUPFAM" id="SSF55874">
    <property type="entry name" value="ATPase domain of HSP90 chaperone/DNA topoisomerase II/histidine kinase"/>
    <property type="match status" value="1"/>
</dbReference>
<dbReference type="PANTHER" id="PTHR44936:SF10">
    <property type="entry name" value="SENSOR PROTEIN RSTB"/>
    <property type="match status" value="1"/>
</dbReference>
<dbReference type="EC" id="2.7.13.3" evidence="3"/>
<sequence length="433" mass="49044">MFRALLRLYLITIVTYSAAIYLIPKLVIKVFEHRYMNYNVEQSGGQQKLIVEHYLRVPVEHWSEVTAQLGRDFAPLKVQLLLRQDASYTPEEEHLLEQGKPVIRLGEWGWMDQISSPVNDQFVVKLTIPPDPLDMNLLYWSMNVLIGAALLACLLFWLRPHWRDLERLKTTAVQLGRGNLAERTHIPARSNIGSLATVFDTMADDIERLLNQQRDLLNAVSHELRTPLTRLDFGLALALSEDLPQASRERLQSLVAHIRELDELVLELLSYSRLQNPAQLPERVEVVLDEFIDSVLGSVDDELENPEIVIDVALDCAVERVSLDPRLTARALQNLLRNATRYCDKRIQVGVKVCANGCEIWVDDDGIGIPVDQRERIFEPFYRLDRSRDRATGGFGLGLAISRRAMEAQGGTLTALASPLGGARFRVWLPSVG</sequence>
<keyword evidence="4" id="KW-1003">Cell membrane</keyword>
<feature type="transmembrane region" description="Helical" evidence="10">
    <location>
        <begin position="137"/>
        <end position="158"/>
    </location>
</feature>
<dbReference type="STRING" id="219572.A7J50_2596"/>
<reference evidence="13 14" key="1">
    <citation type="submission" date="2016-05" db="EMBL/GenBank/DDBJ databases">
        <title>Complete genome sequence of Pseudomonas antarctica PAMC 27494.</title>
        <authorList>
            <person name="Lee J."/>
        </authorList>
    </citation>
    <scope>NUCLEOTIDE SEQUENCE [LARGE SCALE GENOMIC DNA]</scope>
    <source>
        <strain evidence="13 14">PAMC 27494</strain>
    </source>
</reference>
<dbReference type="GO" id="GO:0000155">
    <property type="term" value="F:phosphorelay sensor kinase activity"/>
    <property type="evidence" value="ECO:0007669"/>
    <property type="project" value="InterPro"/>
</dbReference>
<organism evidence="13 14">
    <name type="scientific">Pseudomonas antarctica</name>
    <dbReference type="NCBI Taxonomy" id="219572"/>
    <lineage>
        <taxon>Bacteria</taxon>
        <taxon>Pseudomonadati</taxon>
        <taxon>Pseudomonadota</taxon>
        <taxon>Gammaproteobacteria</taxon>
        <taxon>Pseudomonadales</taxon>
        <taxon>Pseudomonadaceae</taxon>
        <taxon>Pseudomonas</taxon>
    </lineage>
</organism>
<dbReference type="SMART" id="SM00304">
    <property type="entry name" value="HAMP"/>
    <property type="match status" value="1"/>
</dbReference>
<dbReference type="CDD" id="cd06225">
    <property type="entry name" value="HAMP"/>
    <property type="match status" value="1"/>
</dbReference>
<dbReference type="InterPro" id="IPR036890">
    <property type="entry name" value="HATPase_C_sf"/>
</dbReference>
<dbReference type="InterPro" id="IPR050980">
    <property type="entry name" value="2C_sensor_his_kinase"/>
</dbReference>
<keyword evidence="10" id="KW-0812">Transmembrane</keyword>
<keyword evidence="5" id="KW-0597">Phosphoprotein</keyword>
<dbReference type="SUPFAM" id="SSF47384">
    <property type="entry name" value="Homodimeric domain of signal transducing histidine kinase"/>
    <property type="match status" value="1"/>
</dbReference>
<evidence type="ECO:0000313" key="13">
    <source>
        <dbReference type="EMBL" id="ANF85995.1"/>
    </source>
</evidence>
<feature type="domain" description="Histidine kinase" evidence="11">
    <location>
        <begin position="219"/>
        <end position="433"/>
    </location>
</feature>
<evidence type="ECO:0000256" key="2">
    <source>
        <dbReference type="ARBA" id="ARBA00004651"/>
    </source>
</evidence>
<keyword evidence="10" id="KW-0472">Membrane</keyword>
<dbReference type="PROSITE" id="PS50885">
    <property type="entry name" value="HAMP"/>
    <property type="match status" value="1"/>
</dbReference>
<evidence type="ECO:0000256" key="9">
    <source>
        <dbReference type="ARBA" id="ARBA00022840"/>
    </source>
</evidence>
<feature type="transmembrane region" description="Helical" evidence="10">
    <location>
        <begin position="7"/>
        <end position="28"/>
    </location>
</feature>
<dbReference type="PROSITE" id="PS50109">
    <property type="entry name" value="HIS_KIN"/>
    <property type="match status" value="1"/>
</dbReference>
<comment type="subcellular location">
    <subcellularLocation>
        <location evidence="2">Cell membrane</location>
        <topology evidence="2">Multi-pass membrane protein</topology>
    </subcellularLocation>
</comment>
<evidence type="ECO:0000256" key="10">
    <source>
        <dbReference type="SAM" id="Phobius"/>
    </source>
</evidence>
<keyword evidence="6" id="KW-0808">Transferase</keyword>
<evidence type="ECO:0000256" key="5">
    <source>
        <dbReference type="ARBA" id="ARBA00022553"/>
    </source>
</evidence>
<protein>
    <recommendedName>
        <fullName evidence="3">histidine kinase</fullName>
        <ecNumber evidence="3">2.7.13.3</ecNumber>
    </recommendedName>
</protein>
<keyword evidence="9" id="KW-0067">ATP-binding</keyword>
<dbReference type="KEGG" id="panr:A7J50_2596"/>
<dbReference type="GO" id="GO:0005886">
    <property type="term" value="C:plasma membrane"/>
    <property type="evidence" value="ECO:0007669"/>
    <property type="project" value="UniProtKB-SubCell"/>
</dbReference>
<dbReference type="SMART" id="SM00388">
    <property type="entry name" value="HisKA"/>
    <property type="match status" value="1"/>
</dbReference>
<dbReference type="SMART" id="SM00387">
    <property type="entry name" value="HATPase_c"/>
    <property type="match status" value="1"/>
</dbReference>
<keyword evidence="8 13" id="KW-0418">Kinase</keyword>
<dbReference type="InterPro" id="IPR003661">
    <property type="entry name" value="HisK_dim/P_dom"/>
</dbReference>
<dbReference type="Gene3D" id="1.10.287.130">
    <property type="match status" value="1"/>
</dbReference>
<name>A0A172Z0D2_9PSED</name>
<dbReference type="InterPro" id="IPR004358">
    <property type="entry name" value="Sig_transdc_His_kin-like_C"/>
</dbReference>
<evidence type="ECO:0000256" key="6">
    <source>
        <dbReference type="ARBA" id="ARBA00022679"/>
    </source>
</evidence>
<dbReference type="PRINTS" id="PR00344">
    <property type="entry name" value="BCTRLSENSOR"/>
</dbReference>
<dbReference type="Proteomes" id="UP000077829">
    <property type="component" value="Chromosome"/>
</dbReference>